<comment type="similarity">
    <text evidence="3">Belongs to the AlgF family.</text>
</comment>
<sequence length="213" mass="23075">MKLLKTFFVLASFLAFATHIQAQEGNADLYDAVAPADSSFVRIINLSSSTISATLTSKVNPQRVAVNQLSNYRFVAPGKHKVTAGSASIDLDLKANTAVTLVYENGKFSLINDQFSNEPRKAQVAFYNLTNEPMELKTADGKHEVIPAVNKNQTGSRKVNEIKIAFAAYSGSKKIASYPNNFLKKGGSYSYLVIPEGSGYKAIAQQSGIDPTE</sequence>
<dbReference type="GO" id="GO:0042121">
    <property type="term" value="P:alginic acid biosynthetic process"/>
    <property type="evidence" value="ECO:0007669"/>
    <property type="project" value="UniProtKB-KW"/>
</dbReference>
<feature type="chain" id="PRO_5037271287" description="Alginate biosynthesis protein AlgF" evidence="8">
    <location>
        <begin position="18"/>
        <end position="213"/>
    </location>
</feature>
<evidence type="ECO:0000256" key="3">
    <source>
        <dbReference type="ARBA" id="ARBA00010033"/>
    </source>
</evidence>
<name>A0A974ND60_9GAMM</name>
<dbReference type="Proteomes" id="UP000595278">
    <property type="component" value="Chromosome"/>
</dbReference>
<keyword evidence="10" id="KW-1185">Reference proteome</keyword>
<evidence type="ECO:0000313" key="10">
    <source>
        <dbReference type="Proteomes" id="UP000595278"/>
    </source>
</evidence>
<evidence type="ECO:0000256" key="5">
    <source>
        <dbReference type="ARBA" id="ARBA00022729"/>
    </source>
</evidence>
<organism evidence="9 10">
    <name type="scientific">Entomomonas asaccharolytica</name>
    <dbReference type="NCBI Taxonomy" id="2785331"/>
    <lineage>
        <taxon>Bacteria</taxon>
        <taxon>Pseudomonadati</taxon>
        <taxon>Pseudomonadota</taxon>
        <taxon>Gammaproteobacteria</taxon>
        <taxon>Pseudomonadales</taxon>
        <taxon>Pseudomonadaceae</taxon>
        <taxon>Entomomonas</taxon>
    </lineage>
</organism>
<dbReference type="RefSeq" id="WP_201090252.1">
    <property type="nucleotide sequence ID" value="NZ_CP067393.1"/>
</dbReference>
<dbReference type="InterPro" id="IPR035422">
    <property type="entry name" value="AlgF"/>
</dbReference>
<evidence type="ECO:0000256" key="6">
    <source>
        <dbReference type="ARBA" id="ARBA00022764"/>
    </source>
</evidence>
<gene>
    <name evidence="9" type="ORF">JHT90_07905</name>
</gene>
<evidence type="ECO:0000256" key="4">
    <source>
        <dbReference type="ARBA" id="ARBA00013964"/>
    </source>
</evidence>
<keyword evidence="5 8" id="KW-0732">Signal</keyword>
<evidence type="ECO:0000256" key="2">
    <source>
        <dbReference type="ARBA" id="ARBA00005182"/>
    </source>
</evidence>
<dbReference type="GO" id="GO:0042597">
    <property type="term" value="C:periplasmic space"/>
    <property type="evidence" value="ECO:0007669"/>
    <property type="project" value="UniProtKB-SubCell"/>
</dbReference>
<comment type="subcellular location">
    <subcellularLocation>
        <location evidence="1">Periplasm</location>
    </subcellularLocation>
</comment>
<dbReference type="KEGG" id="eaz:JHT90_07905"/>
<accession>A0A974ND60</accession>
<keyword evidence="6" id="KW-0574">Periplasm</keyword>
<dbReference type="Pfam" id="PF11182">
    <property type="entry name" value="AlgF"/>
    <property type="match status" value="1"/>
</dbReference>
<keyword evidence="7" id="KW-0016">Alginate biosynthesis</keyword>
<evidence type="ECO:0000313" key="9">
    <source>
        <dbReference type="EMBL" id="QQP84354.1"/>
    </source>
</evidence>
<evidence type="ECO:0000256" key="7">
    <source>
        <dbReference type="ARBA" id="ARBA00022841"/>
    </source>
</evidence>
<evidence type="ECO:0000256" key="1">
    <source>
        <dbReference type="ARBA" id="ARBA00004418"/>
    </source>
</evidence>
<dbReference type="AlphaFoldDB" id="A0A974ND60"/>
<proteinExistence type="inferred from homology"/>
<evidence type="ECO:0000256" key="8">
    <source>
        <dbReference type="SAM" id="SignalP"/>
    </source>
</evidence>
<comment type="pathway">
    <text evidence="2">Glycan biosynthesis; alginate biosynthesis.</text>
</comment>
<protein>
    <recommendedName>
        <fullName evidence="4">Alginate biosynthesis protein AlgF</fullName>
    </recommendedName>
</protein>
<feature type="signal peptide" evidence="8">
    <location>
        <begin position="1"/>
        <end position="17"/>
    </location>
</feature>
<dbReference type="EMBL" id="CP067393">
    <property type="protein sequence ID" value="QQP84354.1"/>
    <property type="molecule type" value="Genomic_DNA"/>
</dbReference>
<reference evidence="9 10" key="1">
    <citation type="submission" date="2021-01" db="EMBL/GenBank/DDBJ databases">
        <title>Entomomonas sp. F2A isolated from a house cricket (Acheta domesticus).</title>
        <authorList>
            <person name="Spergser J."/>
            <person name="Busse H.-J."/>
        </authorList>
    </citation>
    <scope>NUCLEOTIDE SEQUENCE [LARGE SCALE GENOMIC DNA]</scope>
    <source>
        <strain evidence="9 10">F2A</strain>
    </source>
</reference>